<protein>
    <submittedName>
        <fullName evidence="2">Uncharacterized protein</fullName>
    </submittedName>
</protein>
<name>A0A3P6DB23_BRAOL</name>
<dbReference type="AlphaFoldDB" id="A0A3P6DB23"/>
<organism evidence="2">
    <name type="scientific">Brassica oleracea</name>
    <name type="common">Wild cabbage</name>
    <dbReference type="NCBI Taxonomy" id="3712"/>
    <lineage>
        <taxon>Eukaryota</taxon>
        <taxon>Viridiplantae</taxon>
        <taxon>Streptophyta</taxon>
        <taxon>Embryophyta</taxon>
        <taxon>Tracheophyta</taxon>
        <taxon>Spermatophyta</taxon>
        <taxon>Magnoliopsida</taxon>
        <taxon>eudicotyledons</taxon>
        <taxon>Gunneridae</taxon>
        <taxon>Pentapetalae</taxon>
        <taxon>rosids</taxon>
        <taxon>malvids</taxon>
        <taxon>Brassicales</taxon>
        <taxon>Brassicaceae</taxon>
        <taxon>Brassiceae</taxon>
        <taxon>Brassica</taxon>
    </lineage>
</organism>
<feature type="compositionally biased region" description="Basic and acidic residues" evidence="1">
    <location>
        <begin position="31"/>
        <end position="45"/>
    </location>
</feature>
<reference evidence="2" key="1">
    <citation type="submission" date="2018-11" db="EMBL/GenBank/DDBJ databases">
        <authorList>
            <consortium name="Genoscope - CEA"/>
            <person name="William W."/>
        </authorList>
    </citation>
    <scope>NUCLEOTIDE SEQUENCE</scope>
</reference>
<feature type="region of interest" description="Disordered" evidence="1">
    <location>
        <begin position="1"/>
        <end position="45"/>
    </location>
</feature>
<sequence>MNKRPLSKSKASNHRSVRCIAGAKSRKLRQREREQPEPKATDHRRCDAGREFNHGWNFVGKHRPEFCLFTSSV</sequence>
<accession>A0A3P6DB23</accession>
<feature type="compositionally biased region" description="Basic residues" evidence="1">
    <location>
        <begin position="1"/>
        <end position="17"/>
    </location>
</feature>
<evidence type="ECO:0000313" key="2">
    <source>
        <dbReference type="EMBL" id="VDD28387.1"/>
    </source>
</evidence>
<dbReference type="EMBL" id="LR031875">
    <property type="protein sequence ID" value="VDD28387.1"/>
    <property type="molecule type" value="Genomic_DNA"/>
</dbReference>
<proteinExistence type="predicted"/>
<evidence type="ECO:0000256" key="1">
    <source>
        <dbReference type="SAM" id="MobiDB-lite"/>
    </source>
</evidence>
<gene>
    <name evidence="2" type="ORF">BOLC9T53710H</name>
</gene>